<protein>
    <submittedName>
        <fullName evidence="2">Uncharacterized protein</fullName>
    </submittedName>
</protein>
<evidence type="ECO:0000313" key="2">
    <source>
        <dbReference type="EMBL" id="CAB5162159.1"/>
    </source>
</evidence>
<feature type="region of interest" description="Disordered" evidence="1">
    <location>
        <begin position="134"/>
        <end position="167"/>
    </location>
</feature>
<accession>A0A6J7W949</accession>
<name>A0A6J7W949_9CAUD</name>
<evidence type="ECO:0000256" key="1">
    <source>
        <dbReference type="SAM" id="MobiDB-lite"/>
    </source>
</evidence>
<organism evidence="2">
    <name type="scientific">uncultured Caudovirales phage</name>
    <dbReference type="NCBI Taxonomy" id="2100421"/>
    <lineage>
        <taxon>Viruses</taxon>
        <taxon>Duplodnaviria</taxon>
        <taxon>Heunggongvirae</taxon>
        <taxon>Uroviricota</taxon>
        <taxon>Caudoviricetes</taxon>
        <taxon>Peduoviridae</taxon>
        <taxon>Maltschvirus</taxon>
        <taxon>Maltschvirus maltsch</taxon>
    </lineage>
</organism>
<proteinExistence type="predicted"/>
<gene>
    <name evidence="2" type="ORF">UFOVP151_7</name>
</gene>
<dbReference type="EMBL" id="LR798201">
    <property type="protein sequence ID" value="CAB5162159.1"/>
    <property type="molecule type" value="Genomic_DNA"/>
</dbReference>
<reference evidence="2" key="1">
    <citation type="submission" date="2020-05" db="EMBL/GenBank/DDBJ databases">
        <authorList>
            <person name="Chiriac C."/>
            <person name="Salcher M."/>
            <person name="Ghai R."/>
            <person name="Kavagutti S V."/>
        </authorList>
    </citation>
    <scope>NUCLEOTIDE SEQUENCE</scope>
</reference>
<sequence>MSGISTATAIMIAAGTSAAIAGGTALYTGNQQRMAATRAADQAGEAQAQQQVLAQQALEQQQATDAANLAQQQSASDASIAAQTKASEASIQVQKQAIDSTNSASAAQLALQQQALNRQNQKTPDVGAMLSANAQQAKGGQSGTMLTGPTGVDATSLSLGKNTLLGA</sequence>
<feature type="compositionally biased region" description="Polar residues" evidence="1">
    <location>
        <begin position="134"/>
        <end position="161"/>
    </location>
</feature>